<dbReference type="Gene3D" id="2.60.120.10">
    <property type="entry name" value="Jelly Rolls"/>
    <property type="match status" value="1"/>
</dbReference>
<organism evidence="2 3">
    <name type="scientific">Acorus calamus</name>
    <name type="common">Sweet flag</name>
    <dbReference type="NCBI Taxonomy" id="4465"/>
    <lineage>
        <taxon>Eukaryota</taxon>
        <taxon>Viridiplantae</taxon>
        <taxon>Streptophyta</taxon>
        <taxon>Embryophyta</taxon>
        <taxon>Tracheophyta</taxon>
        <taxon>Spermatophyta</taxon>
        <taxon>Magnoliopsida</taxon>
        <taxon>Liliopsida</taxon>
        <taxon>Acoraceae</taxon>
        <taxon>Acorus</taxon>
    </lineage>
</organism>
<feature type="domain" description="Cupin type-1" evidence="1">
    <location>
        <begin position="21"/>
        <end position="94"/>
    </location>
</feature>
<dbReference type="SUPFAM" id="SSF51182">
    <property type="entry name" value="RmlC-like cupins"/>
    <property type="match status" value="1"/>
</dbReference>
<comment type="caution">
    <text evidence="2">The sequence shown here is derived from an EMBL/GenBank/DDBJ whole genome shotgun (WGS) entry which is preliminary data.</text>
</comment>
<gene>
    <name evidence="2" type="ORF">QJS10_CPB11g01561</name>
</gene>
<evidence type="ECO:0000313" key="3">
    <source>
        <dbReference type="Proteomes" id="UP001180020"/>
    </source>
</evidence>
<dbReference type="Proteomes" id="UP001180020">
    <property type="component" value="Unassembled WGS sequence"/>
</dbReference>
<evidence type="ECO:0000313" key="2">
    <source>
        <dbReference type="EMBL" id="KAK1304178.1"/>
    </source>
</evidence>
<dbReference type="InterPro" id="IPR014710">
    <property type="entry name" value="RmlC-like_jellyroll"/>
</dbReference>
<evidence type="ECO:0000259" key="1">
    <source>
        <dbReference type="Pfam" id="PF00190"/>
    </source>
</evidence>
<dbReference type="EMBL" id="JAUJYO010000011">
    <property type="protein sequence ID" value="KAK1304178.1"/>
    <property type="molecule type" value="Genomic_DNA"/>
</dbReference>
<reference evidence="2" key="1">
    <citation type="journal article" date="2023" name="Nat. Commun.">
        <title>Diploid and tetraploid genomes of Acorus and the evolution of monocots.</title>
        <authorList>
            <person name="Ma L."/>
            <person name="Liu K.W."/>
            <person name="Li Z."/>
            <person name="Hsiao Y.Y."/>
            <person name="Qi Y."/>
            <person name="Fu T."/>
            <person name="Tang G.D."/>
            <person name="Zhang D."/>
            <person name="Sun W.H."/>
            <person name="Liu D.K."/>
            <person name="Li Y."/>
            <person name="Chen G.Z."/>
            <person name="Liu X.D."/>
            <person name="Liao X.Y."/>
            <person name="Jiang Y.T."/>
            <person name="Yu X."/>
            <person name="Hao Y."/>
            <person name="Huang J."/>
            <person name="Zhao X.W."/>
            <person name="Ke S."/>
            <person name="Chen Y.Y."/>
            <person name="Wu W.L."/>
            <person name="Hsu J.L."/>
            <person name="Lin Y.F."/>
            <person name="Huang M.D."/>
            <person name="Li C.Y."/>
            <person name="Huang L."/>
            <person name="Wang Z.W."/>
            <person name="Zhao X."/>
            <person name="Zhong W.Y."/>
            <person name="Peng D.H."/>
            <person name="Ahmad S."/>
            <person name="Lan S."/>
            <person name="Zhang J.S."/>
            <person name="Tsai W.C."/>
            <person name="Van de Peer Y."/>
            <person name="Liu Z.J."/>
        </authorList>
    </citation>
    <scope>NUCLEOTIDE SEQUENCE</scope>
    <source>
        <strain evidence="2">CP</strain>
    </source>
</reference>
<name>A0AAV9DVC4_ACOCL</name>
<dbReference type="Pfam" id="PF00190">
    <property type="entry name" value="Cupin_1"/>
    <property type="match status" value="1"/>
</dbReference>
<keyword evidence="3" id="KW-1185">Reference proteome</keyword>
<dbReference type="InterPro" id="IPR011051">
    <property type="entry name" value="RmlC_Cupin_sf"/>
</dbReference>
<protein>
    <submittedName>
        <fullName evidence="2">Germin-like protein 2-2</fullName>
    </submittedName>
</protein>
<accession>A0AAV9DVC4</accession>
<dbReference type="InterPro" id="IPR006045">
    <property type="entry name" value="Cupin_1"/>
</dbReference>
<dbReference type="AlphaFoldDB" id="A0AAV9DVC4"/>
<sequence length="164" mass="18670">MYPPRPSCSSRVVYLSHSLGRQRASNRGDSIILPSDVWHPQATEFNHGHKNAVAIAGLNSQNPGVITVANAVCGSNPKIDECVLAKAFQLDKKLAKKLQHMNIILRKWNKEVFDRFNMLSNPDAYTKDRGKSKLGMNRKRRRKYDRMGIEFKKNELFEVVRASC</sequence>
<dbReference type="PANTHER" id="PTHR31238">
    <property type="entry name" value="GERMIN-LIKE PROTEIN SUBFAMILY 3 MEMBER 3"/>
    <property type="match status" value="1"/>
</dbReference>
<reference evidence="2" key="2">
    <citation type="submission" date="2023-06" db="EMBL/GenBank/DDBJ databases">
        <authorList>
            <person name="Ma L."/>
            <person name="Liu K.-W."/>
            <person name="Li Z."/>
            <person name="Hsiao Y.-Y."/>
            <person name="Qi Y."/>
            <person name="Fu T."/>
            <person name="Tang G."/>
            <person name="Zhang D."/>
            <person name="Sun W.-H."/>
            <person name="Liu D.-K."/>
            <person name="Li Y."/>
            <person name="Chen G.-Z."/>
            <person name="Liu X.-D."/>
            <person name="Liao X.-Y."/>
            <person name="Jiang Y.-T."/>
            <person name="Yu X."/>
            <person name="Hao Y."/>
            <person name="Huang J."/>
            <person name="Zhao X.-W."/>
            <person name="Ke S."/>
            <person name="Chen Y.-Y."/>
            <person name="Wu W.-L."/>
            <person name="Hsu J.-L."/>
            <person name="Lin Y.-F."/>
            <person name="Huang M.-D."/>
            <person name="Li C.-Y."/>
            <person name="Huang L."/>
            <person name="Wang Z.-W."/>
            <person name="Zhao X."/>
            <person name="Zhong W.-Y."/>
            <person name="Peng D.-H."/>
            <person name="Ahmad S."/>
            <person name="Lan S."/>
            <person name="Zhang J.-S."/>
            <person name="Tsai W.-C."/>
            <person name="Van De Peer Y."/>
            <person name="Liu Z.-J."/>
        </authorList>
    </citation>
    <scope>NUCLEOTIDE SEQUENCE</scope>
    <source>
        <strain evidence="2">CP</strain>
        <tissue evidence="2">Leaves</tissue>
    </source>
</reference>
<proteinExistence type="predicted"/>